<dbReference type="Proteomes" id="UP000654075">
    <property type="component" value="Unassembled WGS sequence"/>
</dbReference>
<keyword evidence="1" id="KW-1133">Transmembrane helix</keyword>
<evidence type="ECO:0000259" key="2">
    <source>
        <dbReference type="PROSITE" id="PS50105"/>
    </source>
</evidence>
<keyword evidence="1" id="KW-0472">Membrane</keyword>
<dbReference type="AlphaFoldDB" id="A0A813HEQ7"/>
<dbReference type="SMART" id="SM00454">
    <property type="entry name" value="SAM"/>
    <property type="match status" value="1"/>
</dbReference>
<dbReference type="InterPro" id="IPR001660">
    <property type="entry name" value="SAM"/>
</dbReference>
<dbReference type="Gene3D" id="1.10.150.50">
    <property type="entry name" value="Transcription Factor, Ets-1"/>
    <property type="match status" value="1"/>
</dbReference>
<accession>A0A813HEQ7</accession>
<evidence type="ECO:0000256" key="1">
    <source>
        <dbReference type="SAM" id="Phobius"/>
    </source>
</evidence>
<feature type="transmembrane region" description="Helical" evidence="1">
    <location>
        <begin position="29"/>
        <end position="49"/>
    </location>
</feature>
<keyword evidence="1" id="KW-0812">Transmembrane</keyword>
<protein>
    <recommendedName>
        <fullName evidence="2">SAM domain-containing protein</fullName>
    </recommendedName>
</protein>
<dbReference type="EMBL" id="CAJNNV010031424">
    <property type="protein sequence ID" value="CAE8636177.1"/>
    <property type="molecule type" value="Genomic_DNA"/>
</dbReference>
<evidence type="ECO:0000313" key="4">
    <source>
        <dbReference type="Proteomes" id="UP000654075"/>
    </source>
</evidence>
<reference evidence="3" key="1">
    <citation type="submission" date="2021-02" db="EMBL/GenBank/DDBJ databases">
        <authorList>
            <person name="Dougan E. K."/>
            <person name="Rhodes N."/>
            <person name="Thang M."/>
            <person name="Chan C."/>
        </authorList>
    </citation>
    <scope>NUCLEOTIDE SEQUENCE</scope>
</reference>
<dbReference type="PROSITE" id="PS50105">
    <property type="entry name" value="SAM_DOMAIN"/>
    <property type="match status" value="1"/>
</dbReference>
<dbReference type="SUPFAM" id="SSF47769">
    <property type="entry name" value="SAM/Pointed domain"/>
    <property type="match status" value="1"/>
</dbReference>
<proteinExistence type="predicted"/>
<feature type="domain" description="SAM" evidence="2">
    <location>
        <begin position="139"/>
        <end position="204"/>
    </location>
</feature>
<evidence type="ECO:0000313" key="3">
    <source>
        <dbReference type="EMBL" id="CAE8636177.1"/>
    </source>
</evidence>
<keyword evidence="4" id="KW-1185">Reference proteome</keyword>
<dbReference type="InterPro" id="IPR013761">
    <property type="entry name" value="SAM/pointed_sf"/>
</dbReference>
<gene>
    <name evidence="3" type="ORF">PGLA1383_LOCUS51680</name>
</gene>
<dbReference type="Pfam" id="PF07647">
    <property type="entry name" value="SAM_2"/>
    <property type="match status" value="1"/>
</dbReference>
<sequence length="235" mass="26293">MCRKTLTAKAFNLIYAPVASVCNREAVDYVVLFAALSASILVFPGCLAIKGLYVGITGCAAATKVQLFGDCTDFREAQVDLAAQSDNANQIVNFCNSIESLLAEVEKDFRTVELHLSQILNQANQIDLLLRNRLDVRRWNAERLSRFLKERDLGHCAEAFLEHAVSGKVFLDILDQQLLQDKLGIQDQMSQKCLLKLKEDLKDTNRFMEPSPVVSGLVQSIQQSMQQLERDVNSI</sequence>
<organism evidence="3 4">
    <name type="scientific">Polarella glacialis</name>
    <name type="common">Dinoflagellate</name>
    <dbReference type="NCBI Taxonomy" id="89957"/>
    <lineage>
        <taxon>Eukaryota</taxon>
        <taxon>Sar</taxon>
        <taxon>Alveolata</taxon>
        <taxon>Dinophyceae</taxon>
        <taxon>Suessiales</taxon>
        <taxon>Suessiaceae</taxon>
        <taxon>Polarella</taxon>
    </lineage>
</organism>
<comment type="caution">
    <text evidence="3">The sequence shown here is derived from an EMBL/GenBank/DDBJ whole genome shotgun (WGS) entry which is preliminary data.</text>
</comment>
<name>A0A813HEQ7_POLGL</name>